<protein>
    <recommendedName>
        <fullName evidence="2">Isochorismatase-like domain-containing protein</fullName>
    </recommendedName>
</protein>
<organism evidence="3 4">
    <name type="scientific">Streptomyces varsoviensis</name>
    <dbReference type="NCBI Taxonomy" id="67373"/>
    <lineage>
        <taxon>Bacteria</taxon>
        <taxon>Bacillati</taxon>
        <taxon>Actinomycetota</taxon>
        <taxon>Actinomycetes</taxon>
        <taxon>Kitasatosporales</taxon>
        <taxon>Streptomycetaceae</taxon>
        <taxon>Streptomyces</taxon>
    </lineage>
</organism>
<keyword evidence="4" id="KW-1185">Reference proteome</keyword>
<feature type="domain" description="Isochorismatase-like" evidence="2">
    <location>
        <begin position="18"/>
        <end position="155"/>
    </location>
</feature>
<accession>A0ABR5JC91</accession>
<dbReference type="SUPFAM" id="SSF52499">
    <property type="entry name" value="Isochorismatase-like hydrolases"/>
    <property type="match status" value="1"/>
</dbReference>
<dbReference type="InterPro" id="IPR000868">
    <property type="entry name" value="Isochorismatase-like_dom"/>
</dbReference>
<dbReference type="Pfam" id="PF00857">
    <property type="entry name" value="Isochorismatase"/>
    <property type="match status" value="1"/>
</dbReference>
<sequence>MTITENAAGAGAVSPVEALILVDAQAAFMTGDEAVPAAAELLVQLKSLLARAREAGALIVHLQNDGAPGTVDEPGTPGWELYLPVETGPREKVVRKTEDNGFDGTNLGELLTGEGVRSMAVCGVMSEMCVLATARAALEDGYRVLLAHDAHATYDIPAGPGSEGVPAATASRVAEWALGDEIEIVANASSVSFTEPTASPM</sequence>
<proteinExistence type="predicted"/>
<gene>
    <name evidence="3" type="ORF">ADK38_05230</name>
</gene>
<dbReference type="EMBL" id="LGUT01000425">
    <property type="protein sequence ID" value="KOG91068.1"/>
    <property type="molecule type" value="Genomic_DNA"/>
</dbReference>
<evidence type="ECO:0000313" key="4">
    <source>
        <dbReference type="Proteomes" id="UP000037020"/>
    </source>
</evidence>
<dbReference type="InterPro" id="IPR036380">
    <property type="entry name" value="Isochorismatase-like_sf"/>
</dbReference>
<name>A0ABR5JC91_9ACTN</name>
<dbReference type="Gene3D" id="3.40.50.850">
    <property type="entry name" value="Isochorismatase-like"/>
    <property type="match status" value="1"/>
</dbReference>
<comment type="caution">
    <text evidence="3">The sequence shown here is derived from an EMBL/GenBank/DDBJ whole genome shotgun (WGS) entry which is preliminary data.</text>
</comment>
<evidence type="ECO:0000256" key="1">
    <source>
        <dbReference type="ARBA" id="ARBA00022801"/>
    </source>
</evidence>
<evidence type="ECO:0000259" key="2">
    <source>
        <dbReference type="Pfam" id="PF00857"/>
    </source>
</evidence>
<dbReference type="Proteomes" id="UP000037020">
    <property type="component" value="Unassembled WGS sequence"/>
</dbReference>
<dbReference type="RefSeq" id="WP_048832190.1">
    <property type="nucleotide sequence ID" value="NZ_JBIRHZ010000002.1"/>
</dbReference>
<reference evidence="3 4" key="1">
    <citation type="submission" date="2015-07" db="EMBL/GenBank/DDBJ databases">
        <authorList>
            <person name="Ju K.-S."/>
            <person name="Doroghazi J.R."/>
            <person name="Metcalf W.W."/>
        </authorList>
    </citation>
    <scope>NUCLEOTIDE SEQUENCE [LARGE SCALE GENOMIC DNA]</scope>
    <source>
        <strain evidence="3 4">NRRL B-3589</strain>
    </source>
</reference>
<dbReference type="PANTHER" id="PTHR43540">
    <property type="entry name" value="PEROXYUREIDOACRYLATE/UREIDOACRYLATE AMIDOHYDROLASE-RELATED"/>
    <property type="match status" value="1"/>
</dbReference>
<dbReference type="PANTHER" id="PTHR43540:SF1">
    <property type="entry name" value="ISOCHORISMATASE HYDROLASE"/>
    <property type="match status" value="1"/>
</dbReference>
<keyword evidence="1" id="KW-0378">Hydrolase</keyword>
<evidence type="ECO:0000313" key="3">
    <source>
        <dbReference type="EMBL" id="KOG91068.1"/>
    </source>
</evidence>
<dbReference type="InterPro" id="IPR050272">
    <property type="entry name" value="Isochorismatase-like_hydrls"/>
</dbReference>